<organism evidence="1 2">
    <name type="scientific">Irpex rosettiformis</name>
    <dbReference type="NCBI Taxonomy" id="378272"/>
    <lineage>
        <taxon>Eukaryota</taxon>
        <taxon>Fungi</taxon>
        <taxon>Dikarya</taxon>
        <taxon>Basidiomycota</taxon>
        <taxon>Agaricomycotina</taxon>
        <taxon>Agaricomycetes</taxon>
        <taxon>Polyporales</taxon>
        <taxon>Irpicaceae</taxon>
        <taxon>Irpex</taxon>
    </lineage>
</organism>
<evidence type="ECO:0000313" key="2">
    <source>
        <dbReference type="Proteomes" id="UP001055072"/>
    </source>
</evidence>
<evidence type="ECO:0000313" key="1">
    <source>
        <dbReference type="EMBL" id="KAI0090676.1"/>
    </source>
</evidence>
<proteinExistence type="predicted"/>
<name>A0ACB8U8W6_9APHY</name>
<dbReference type="Proteomes" id="UP001055072">
    <property type="component" value="Unassembled WGS sequence"/>
</dbReference>
<dbReference type="EMBL" id="MU274907">
    <property type="protein sequence ID" value="KAI0090676.1"/>
    <property type="molecule type" value="Genomic_DNA"/>
</dbReference>
<sequence>MNVVTSINMSNYIASDVPLSPISADWDSPAGLDLSSLHYSYPMGSSGSPVPVSKMLRGRMSPDNSDSEPQLCLPTSQVFDMSYAPTPEPMSSPPSESEQLPPTPPSRHASVVPSKRPSTSTTSASKKVRGNAVSTKDYVPPDVSGLSKREARLVKNRAAAFLSRQRKREEFENMEQRVAELEQENARLMALAHKKPEAPKEELLSEVEQLRAQLAAAEARERELSEQLTRKSEEPSRAPTPEPELPLVPRVAPSQSLHKSGASLGLMVLLCALPTLLTLPTHSNMPTTFSLPLSNANSVSASSALDMQSFMPGDFDWMTSGSGSMMDFDMDGLDLLSRPRVDSSKKLEFVDEDSEALGLSGLDISFDATPSEDGKIRVRIHPPASSSVPVSSAPSPEASSDGDDQSMFGGSDFGSAPSPEASDFLSDDKLGPFLGVGSDFPSMAIDSTSPDLSSPTSTSFSSSGLSEPFDFNFGDLTSGFSVTTSTGRRRVRIALKSMPGQGREGGEWEVQLC</sequence>
<protein>
    <submittedName>
        <fullName evidence="1">Uncharacterized protein</fullName>
    </submittedName>
</protein>
<reference evidence="1" key="1">
    <citation type="journal article" date="2021" name="Environ. Microbiol.">
        <title>Gene family expansions and transcriptome signatures uncover fungal adaptations to wood decay.</title>
        <authorList>
            <person name="Hage H."/>
            <person name="Miyauchi S."/>
            <person name="Viragh M."/>
            <person name="Drula E."/>
            <person name="Min B."/>
            <person name="Chaduli D."/>
            <person name="Navarro D."/>
            <person name="Favel A."/>
            <person name="Norest M."/>
            <person name="Lesage-Meessen L."/>
            <person name="Balint B."/>
            <person name="Merenyi Z."/>
            <person name="de Eugenio L."/>
            <person name="Morin E."/>
            <person name="Martinez A.T."/>
            <person name="Baldrian P."/>
            <person name="Stursova M."/>
            <person name="Martinez M.J."/>
            <person name="Novotny C."/>
            <person name="Magnuson J.K."/>
            <person name="Spatafora J.W."/>
            <person name="Maurice S."/>
            <person name="Pangilinan J."/>
            <person name="Andreopoulos W."/>
            <person name="LaButti K."/>
            <person name="Hundley H."/>
            <person name="Na H."/>
            <person name="Kuo A."/>
            <person name="Barry K."/>
            <person name="Lipzen A."/>
            <person name="Henrissat B."/>
            <person name="Riley R."/>
            <person name="Ahrendt S."/>
            <person name="Nagy L.G."/>
            <person name="Grigoriev I.V."/>
            <person name="Martin F."/>
            <person name="Rosso M.N."/>
        </authorList>
    </citation>
    <scope>NUCLEOTIDE SEQUENCE</scope>
    <source>
        <strain evidence="1">CBS 384.51</strain>
    </source>
</reference>
<comment type="caution">
    <text evidence="1">The sequence shown here is derived from an EMBL/GenBank/DDBJ whole genome shotgun (WGS) entry which is preliminary data.</text>
</comment>
<gene>
    <name evidence="1" type="ORF">BDY19DRAFT_904951</name>
</gene>
<accession>A0ACB8U8W6</accession>
<keyword evidence="2" id="KW-1185">Reference proteome</keyword>